<proteinExistence type="predicted"/>
<dbReference type="Gene3D" id="3.40.50.720">
    <property type="entry name" value="NAD(P)-binding Rossmann-like Domain"/>
    <property type="match status" value="1"/>
</dbReference>
<dbReference type="AlphaFoldDB" id="A0A402ADF4"/>
<organism evidence="1 2">
    <name type="scientific">Dictyobacter kobayashii</name>
    <dbReference type="NCBI Taxonomy" id="2014872"/>
    <lineage>
        <taxon>Bacteria</taxon>
        <taxon>Bacillati</taxon>
        <taxon>Chloroflexota</taxon>
        <taxon>Ktedonobacteria</taxon>
        <taxon>Ktedonobacterales</taxon>
        <taxon>Dictyobacteraceae</taxon>
        <taxon>Dictyobacter</taxon>
    </lineage>
</organism>
<protein>
    <submittedName>
        <fullName evidence="1">Uncharacterized protein</fullName>
    </submittedName>
</protein>
<dbReference type="InterPro" id="IPR036291">
    <property type="entry name" value="NAD(P)-bd_dom_sf"/>
</dbReference>
<evidence type="ECO:0000313" key="2">
    <source>
        <dbReference type="Proteomes" id="UP000287188"/>
    </source>
</evidence>
<dbReference type="EMBL" id="BIFS01000001">
    <property type="protein sequence ID" value="GCE17134.1"/>
    <property type="molecule type" value="Genomic_DNA"/>
</dbReference>
<sequence length="46" mass="4625">MGQIDQKIAIVTGSDSGIGSAIAIQFANEGATFFIEGGLPRTTAGL</sequence>
<keyword evidence="2" id="KW-1185">Reference proteome</keyword>
<dbReference type="SUPFAM" id="SSF51735">
    <property type="entry name" value="NAD(P)-binding Rossmann-fold domains"/>
    <property type="match status" value="1"/>
</dbReference>
<name>A0A402ADF4_9CHLR</name>
<accession>A0A402ADF4</accession>
<gene>
    <name evidence="1" type="ORF">KDK_09340</name>
</gene>
<evidence type="ECO:0000313" key="1">
    <source>
        <dbReference type="EMBL" id="GCE17134.1"/>
    </source>
</evidence>
<comment type="caution">
    <text evidence="1">The sequence shown here is derived from an EMBL/GenBank/DDBJ whole genome shotgun (WGS) entry which is preliminary data.</text>
</comment>
<dbReference type="RefSeq" id="WP_218031729.1">
    <property type="nucleotide sequence ID" value="NZ_BIFS01000001.1"/>
</dbReference>
<dbReference type="Proteomes" id="UP000287188">
    <property type="component" value="Unassembled WGS sequence"/>
</dbReference>
<reference evidence="2" key="1">
    <citation type="submission" date="2018-12" db="EMBL/GenBank/DDBJ databases">
        <title>Tengunoibacter tsumagoiensis gen. nov., sp. nov., Dictyobacter kobayashii sp. nov., D. alpinus sp. nov., and D. joshuensis sp. nov. and description of Dictyobacteraceae fam. nov. within the order Ktedonobacterales isolated from Tengu-no-mugimeshi.</title>
        <authorList>
            <person name="Wang C.M."/>
            <person name="Zheng Y."/>
            <person name="Sakai Y."/>
            <person name="Toyoda A."/>
            <person name="Minakuchi Y."/>
            <person name="Abe K."/>
            <person name="Yokota A."/>
            <person name="Yabe S."/>
        </authorList>
    </citation>
    <scope>NUCLEOTIDE SEQUENCE [LARGE SCALE GENOMIC DNA]</scope>
    <source>
        <strain evidence="2">Uno11</strain>
    </source>
</reference>